<evidence type="ECO:0000313" key="2">
    <source>
        <dbReference type="EMBL" id="PKI50570.1"/>
    </source>
</evidence>
<reference evidence="2 3" key="1">
    <citation type="submission" date="2017-11" db="EMBL/GenBank/DDBJ databases">
        <title>De-novo sequencing of pomegranate (Punica granatum L.) genome.</title>
        <authorList>
            <person name="Akparov Z."/>
            <person name="Amiraslanov A."/>
            <person name="Hajiyeva S."/>
            <person name="Abbasov M."/>
            <person name="Kaur K."/>
            <person name="Hamwieh A."/>
            <person name="Solovyev V."/>
            <person name="Salamov A."/>
            <person name="Braich B."/>
            <person name="Kosarev P."/>
            <person name="Mahmoud A."/>
            <person name="Hajiyev E."/>
            <person name="Babayeva S."/>
            <person name="Izzatullayeva V."/>
            <person name="Mammadov A."/>
            <person name="Mammadov A."/>
            <person name="Sharifova S."/>
            <person name="Ojaghi J."/>
            <person name="Eynullazada K."/>
            <person name="Bayramov B."/>
            <person name="Abdulazimova A."/>
            <person name="Shahmuradov I."/>
        </authorList>
    </citation>
    <scope>NUCLEOTIDE SEQUENCE [LARGE SCALE GENOMIC DNA]</scope>
    <source>
        <strain evidence="3">cv. AG2017</strain>
        <tissue evidence="2">Leaf</tissue>
    </source>
</reference>
<dbReference type="AlphaFoldDB" id="A0A2I0J3P9"/>
<keyword evidence="3" id="KW-1185">Reference proteome</keyword>
<evidence type="ECO:0000313" key="3">
    <source>
        <dbReference type="Proteomes" id="UP000233551"/>
    </source>
</evidence>
<dbReference type="EMBL" id="PGOL01002102">
    <property type="protein sequence ID" value="PKI50570.1"/>
    <property type="molecule type" value="Genomic_DNA"/>
</dbReference>
<evidence type="ECO:0000256" key="1">
    <source>
        <dbReference type="SAM" id="MobiDB-lite"/>
    </source>
</evidence>
<accession>A0A2I0J3P9</accession>
<dbReference type="Proteomes" id="UP000233551">
    <property type="component" value="Unassembled WGS sequence"/>
</dbReference>
<comment type="caution">
    <text evidence="2">The sequence shown here is derived from an EMBL/GenBank/DDBJ whole genome shotgun (WGS) entry which is preliminary data.</text>
</comment>
<feature type="region of interest" description="Disordered" evidence="1">
    <location>
        <begin position="81"/>
        <end position="110"/>
    </location>
</feature>
<sequence>MSPSISYTHATFVDKASGKRASKERAMAREVVRSNARVATGDVCRVNGLEAGETLSAQAERGHWRGKWRGIEWATPSRIIAEGKSHGPSPLGLCPTNADDSLEPISRGLP</sequence>
<protein>
    <submittedName>
        <fullName evidence="2">Uncharacterized protein</fullName>
    </submittedName>
</protein>
<organism evidence="2 3">
    <name type="scientific">Punica granatum</name>
    <name type="common">Pomegranate</name>
    <dbReference type="NCBI Taxonomy" id="22663"/>
    <lineage>
        <taxon>Eukaryota</taxon>
        <taxon>Viridiplantae</taxon>
        <taxon>Streptophyta</taxon>
        <taxon>Embryophyta</taxon>
        <taxon>Tracheophyta</taxon>
        <taxon>Spermatophyta</taxon>
        <taxon>Magnoliopsida</taxon>
        <taxon>eudicotyledons</taxon>
        <taxon>Gunneridae</taxon>
        <taxon>Pentapetalae</taxon>
        <taxon>rosids</taxon>
        <taxon>malvids</taxon>
        <taxon>Myrtales</taxon>
        <taxon>Lythraceae</taxon>
        <taxon>Punica</taxon>
    </lineage>
</organism>
<gene>
    <name evidence="2" type="ORF">CRG98_029043</name>
</gene>
<proteinExistence type="predicted"/>
<name>A0A2I0J3P9_PUNGR</name>